<evidence type="ECO:0000313" key="9">
    <source>
        <dbReference type="EMBL" id="KDR71823.1"/>
    </source>
</evidence>
<dbReference type="HOGENOM" id="CLU_008279_1_0_1"/>
<dbReference type="PANTHER" id="PTHR21646">
    <property type="entry name" value="UBIQUITIN CARBOXYL-TERMINAL HYDROLASE"/>
    <property type="match status" value="1"/>
</dbReference>
<dbReference type="GO" id="GO:0016579">
    <property type="term" value="P:protein deubiquitination"/>
    <property type="evidence" value="ECO:0007669"/>
    <property type="project" value="InterPro"/>
</dbReference>
<gene>
    <name evidence="9" type="ORF">GALMADRAFT_74739</name>
</gene>
<accession>A0A067SYH2</accession>
<evidence type="ECO:0000256" key="4">
    <source>
        <dbReference type="ARBA" id="ARBA00022670"/>
    </source>
</evidence>
<protein>
    <recommendedName>
        <fullName evidence="3">ubiquitinyl hydrolase 1</fullName>
        <ecNumber evidence="3">3.4.19.12</ecNumber>
    </recommendedName>
</protein>
<keyword evidence="10" id="KW-1185">Reference proteome</keyword>
<evidence type="ECO:0000259" key="8">
    <source>
        <dbReference type="PROSITE" id="PS50235"/>
    </source>
</evidence>
<dbReference type="OrthoDB" id="292964at2759"/>
<dbReference type="PANTHER" id="PTHR21646:SF95">
    <property type="entry name" value="UBIQUITIN CARBOXYL-TERMINAL HYDROLASE 4-RELATED"/>
    <property type="match status" value="1"/>
</dbReference>
<evidence type="ECO:0000256" key="7">
    <source>
        <dbReference type="ARBA" id="ARBA00022807"/>
    </source>
</evidence>
<comment type="similarity">
    <text evidence="2">Belongs to the peptidase C19 family.</text>
</comment>
<dbReference type="Gene3D" id="3.90.70.10">
    <property type="entry name" value="Cysteine proteinases"/>
    <property type="match status" value="1"/>
</dbReference>
<evidence type="ECO:0000256" key="2">
    <source>
        <dbReference type="ARBA" id="ARBA00009085"/>
    </source>
</evidence>
<evidence type="ECO:0000256" key="1">
    <source>
        <dbReference type="ARBA" id="ARBA00000707"/>
    </source>
</evidence>
<keyword evidence="5" id="KW-0833">Ubl conjugation pathway</keyword>
<dbReference type="InterPro" id="IPR050185">
    <property type="entry name" value="Ub_carboxyl-term_hydrolase"/>
</dbReference>
<dbReference type="Pfam" id="PF00443">
    <property type="entry name" value="UCH"/>
    <property type="match status" value="1"/>
</dbReference>
<dbReference type="PROSITE" id="PS50235">
    <property type="entry name" value="USP_3"/>
    <property type="match status" value="1"/>
</dbReference>
<proteinExistence type="inferred from homology"/>
<dbReference type="Proteomes" id="UP000027222">
    <property type="component" value="Unassembled WGS sequence"/>
</dbReference>
<dbReference type="EMBL" id="KL142391">
    <property type="protein sequence ID" value="KDR71823.1"/>
    <property type="molecule type" value="Genomic_DNA"/>
</dbReference>
<feature type="domain" description="USP" evidence="8">
    <location>
        <begin position="17"/>
        <end position="388"/>
    </location>
</feature>
<evidence type="ECO:0000256" key="3">
    <source>
        <dbReference type="ARBA" id="ARBA00012759"/>
    </source>
</evidence>
<dbReference type="STRING" id="685588.A0A067SYH2"/>
<dbReference type="SUPFAM" id="SSF54001">
    <property type="entry name" value="Cysteine proteinases"/>
    <property type="match status" value="1"/>
</dbReference>
<name>A0A067SYH2_GALM3</name>
<keyword evidence="7" id="KW-0788">Thiol protease</keyword>
<dbReference type="AlphaFoldDB" id="A0A067SYH2"/>
<dbReference type="GO" id="GO:0006508">
    <property type="term" value="P:proteolysis"/>
    <property type="evidence" value="ECO:0007669"/>
    <property type="project" value="UniProtKB-KW"/>
</dbReference>
<reference evidence="10" key="1">
    <citation type="journal article" date="2014" name="Proc. Natl. Acad. Sci. U.S.A.">
        <title>Extensive sampling of basidiomycete genomes demonstrates inadequacy of the white-rot/brown-rot paradigm for wood decay fungi.</title>
        <authorList>
            <person name="Riley R."/>
            <person name="Salamov A.A."/>
            <person name="Brown D.W."/>
            <person name="Nagy L.G."/>
            <person name="Floudas D."/>
            <person name="Held B.W."/>
            <person name="Levasseur A."/>
            <person name="Lombard V."/>
            <person name="Morin E."/>
            <person name="Otillar R."/>
            <person name="Lindquist E.A."/>
            <person name="Sun H."/>
            <person name="LaButti K.M."/>
            <person name="Schmutz J."/>
            <person name="Jabbour D."/>
            <person name="Luo H."/>
            <person name="Baker S.E."/>
            <person name="Pisabarro A.G."/>
            <person name="Walton J.D."/>
            <person name="Blanchette R.A."/>
            <person name="Henrissat B."/>
            <person name="Martin F."/>
            <person name="Cullen D."/>
            <person name="Hibbett D.S."/>
            <person name="Grigoriev I.V."/>
        </authorList>
    </citation>
    <scope>NUCLEOTIDE SEQUENCE [LARGE SCALE GENOMIC DNA]</scope>
    <source>
        <strain evidence="10">CBS 339.88</strain>
    </source>
</reference>
<evidence type="ECO:0000256" key="6">
    <source>
        <dbReference type="ARBA" id="ARBA00022801"/>
    </source>
</evidence>
<comment type="catalytic activity">
    <reaction evidence="1">
        <text>Thiol-dependent hydrolysis of ester, thioester, amide, peptide and isopeptide bonds formed by the C-terminal Gly of ubiquitin (a 76-residue protein attached to proteins as an intracellular targeting signal).</text>
        <dbReference type="EC" id="3.4.19.12"/>
    </reaction>
</comment>
<organism evidence="9 10">
    <name type="scientific">Galerina marginata (strain CBS 339.88)</name>
    <dbReference type="NCBI Taxonomy" id="685588"/>
    <lineage>
        <taxon>Eukaryota</taxon>
        <taxon>Fungi</taxon>
        <taxon>Dikarya</taxon>
        <taxon>Basidiomycota</taxon>
        <taxon>Agaricomycotina</taxon>
        <taxon>Agaricomycetes</taxon>
        <taxon>Agaricomycetidae</taxon>
        <taxon>Agaricales</taxon>
        <taxon>Agaricineae</taxon>
        <taxon>Strophariaceae</taxon>
        <taxon>Galerina</taxon>
    </lineage>
</organism>
<sequence>MSDYPVNYWTDVQIGTSGLKTLGMTSFMNAPVQCLSATVPFSRFFLGGHWKRDVNLINPVGSKGKLTGAFAKLLHDMWGGDLPYLTPTDFRKIICQLGPQFNGSHQHDSVEFLAFLMDGIHEDLNPILKKPNYIHSLEEEAELQLQPLRIQRDREWSNWRVRNDSLIVDLFMGQFRTQLECLTCHKMSTAYSVFSLLKLPIPHASGKIPIECCLDEVCNEEILEEDDAWVCSHCNKKRQAVKKTWFAHLPPILIIPLKRFKTNGRFVDKIDTSVEFPMKNLDLTNYMPPPLALGADRSPLDDGLPVSLEDPRTQVPPYRYDLYGVTNHYGNFSSGHCEPFSLFNLGWRPTDPTLDTAFVASSGGWVCCDDSIVTPLTPEEVVVCQSSS</sequence>
<keyword evidence="6" id="KW-0378">Hydrolase</keyword>
<keyword evidence="4" id="KW-0645">Protease</keyword>
<dbReference type="GO" id="GO:0004843">
    <property type="term" value="F:cysteine-type deubiquitinase activity"/>
    <property type="evidence" value="ECO:0007669"/>
    <property type="project" value="UniProtKB-EC"/>
</dbReference>
<evidence type="ECO:0000256" key="5">
    <source>
        <dbReference type="ARBA" id="ARBA00022786"/>
    </source>
</evidence>
<dbReference type="InterPro" id="IPR038765">
    <property type="entry name" value="Papain-like_cys_pep_sf"/>
</dbReference>
<evidence type="ECO:0000313" key="10">
    <source>
        <dbReference type="Proteomes" id="UP000027222"/>
    </source>
</evidence>
<dbReference type="EC" id="3.4.19.12" evidence="3"/>
<dbReference type="InterPro" id="IPR001394">
    <property type="entry name" value="Peptidase_C19_UCH"/>
</dbReference>
<dbReference type="CDD" id="cd02674">
    <property type="entry name" value="Peptidase_C19R"/>
    <property type="match status" value="1"/>
</dbReference>
<dbReference type="InterPro" id="IPR028889">
    <property type="entry name" value="USP"/>
</dbReference>